<sequence>MNIITTTVSLAVDNVAASSAFFTTHLGFREVMADPSFVSLTRDDAAGDVVLLRRGSDMLPSEQRYERPAGLVLAFTVTGLEAEYRRLRREGANITMPMREEPWGERLVQLTDPNGVVVQLVEWIPPAGVQPLQT</sequence>
<dbReference type="GO" id="GO:0051213">
    <property type="term" value="F:dioxygenase activity"/>
    <property type="evidence" value="ECO:0007669"/>
    <property type="project" value="UniProtKB-KW"/>
</dbReference>
<dbReference type="InterPro" id="IPR037523">
    <property type="entry name" value="VOC_core"/>
</dbReference>
<reference evidence="2 3" key="1">
    <citation type="submission" date="2020-08" db="EMBL/GenBank/DDBJ databases">
        <title>Genomic Encyclopedia of Type Strains, Phase IV (KMG-IV): sequencing the most valuable type-strain genomes for metagenomic binning, comparative biology and taxonomic classification.</title>
        <authorList>
            <person name="Goeker M."/>
        </authorList>
    </citation>
    <scope>NUCLEOTIDE SEQUENCE [LARGE SCALE GENOMIC DNA]</scope>
    <source>
        <strain evidence="2 3">DSM 45385</strain>
    </source>
</reference>
<dbReference type="InterPro" id="IPR004360">
    <property type="entry name" value="Glyas_Fos-R_dOase_dom"/>
</dbReference>
<dbReference type="PROSITE" id="PS51819">
    <property type="entry name" value="VOC"/>
    <property type="match status" value="1"/>
</dbReference>
<dbReference type="RefSeq" id="WP_184972049.1">
    <property type="nucleotide sequence ID" value="NZ_JACHIN010000016.1"/>
</dbReference>
<protein>
    <submittedName>
        <fullName evidence="2">Catechol 2,3-dioxygenase-like lactoylglutathione lyase family enzyme</fullName>
    </submittedName>
</protein>
<dbReference type="Gene3D" id="3.30.720.110">
    <property type="match status" value="1"/>
</dbReference>
<dbReference type="Gene3D" id="3.30.720.120">
    <property type="match status" value="1"/>
</dbReference>
<organism evidence="2 3">
    <name type="scientific">Nonomuraea endophytica</name>
    <dbReference type="NCBI Taxonomy" id="714136"/>
    <lineage>
        <taxon>Bacteria</taxon>
        <taxon>Bacillati</taxon>
        <taxon>Actinomycetota</taxon>
        <taxon>Actinomycetes</taxon>
        <taxon>Streptosporangiales</taxon>
        <taxon>Streptosporangiaceae</taxon>
        <taxon>Nonomuraea</taxon>
    </lineage>
</organism>
<dbReference type="GO" id="GO:0016829">
    <property type="term" value="F:lyase activity"/>
    <property type="evidence" value="ECO:0007669"/>
    <property type="project" value="UniProtKB-KW"/>
</dbReference>
<keyword evidence="2" id="KW-0456">Lyase</keyword>
<keyword evidence="3" id="KW-1185">Reference proteome</keyword>
<evidence type="ECO:0000313" key="3">
    <source>
        <dbReference type="Proteomes" id="UP000568380"/>
    </source>
</evidence>
<dbReference type="Proteomes" id="UP000568380">
    <property type="component" value="Unassembled WGS sequence"/>
</dbReference>
<comment type="caution">
    <text evidence="2">The sequence shown here is derived from an EMBL/GenBank/DDBJ whole genome shotgun (WGS) entry which is preliminary data.</text>
</comment>
<dbReference type="SUPFAM" id="SSF54593">
    <property type="entry name" value="Glyoxalase/Bleomycin resistance protein/Dihydroxybiphenyl dioxygenase"/>
    <property type="match status" value="1"/>
</dbReference>
<evidence type="ECO:0000259" key="1">
    <source>
        <dbReference type="PROSITE" id="PS51819"/>
    </source>
</evidence>
<proteinExistence type="predicted"/>
<feature type="domain" description="VOC" evidence="1">
    <location>
        <begin position="3"/>
        <end position="123"/>
    </location>
</feature>
<dbReference type="AlphaFoldDB" id="A0A7W8ELA4"/>
<dbReference type="Pfam" id="PF00903">
    <property type="entry name" value="Glyoxalase"/>
    <property type="match status" value="1"/>
</dbReference>
<gene>
    <name evidence="2" type="ORF">HNR40_008686</name>
</gene>
<dbReference type="InterPro" id="IPR029068">
    <property type="entry name" value="Glyas_Bleomycin-R_OHBP_Dase"/>
</dbReference>
<name>A0A7W8ELA4_9ACTN</name>
<keyword evidence="2" id="KW-0560">Oxidoreductase</keyword>
<keyword evidence="2" id="KW-0223">Dioxygenase</keyword>
<dbReference type="EMBL" id="JACHIN010000016">
    <property type="protein sequence ID" value="MBB5083183.1"/>
    <property type="molecule type" value="Genomic_DNA"/>
</dbReference>
<evidence type="ECO:0000313" key="2">
    <source>
        <dbReference type="EMBL" id="MBB5083183.1"/>
    </source>
</evidence>
<accession>A0A7W8ELA4</accession>